<protein>
    <submittedName>
        <fullName evidence="3">Putative effector protein</fullName>
    </submittedName>
</protein>
<sequence>MQLTNLITFATTALFALSGVQAYENFSATCKKSSIALSNGRILRADCLNGPNGSYISSSLDLNKCVTNNGGKLGCQHKGQGSVVMDCQCSPGGQVASIWLDTCVYNVNGKLDC</sequence>
<evidence type="ECO:0000313" key="4">
    <source>
        <dbReference type="Proteomes" id="UP000383932"/>
    </source>
</evidence>
<accession>A0A5N5Q9E7</accession>
<feature type="chain" id="PRO_5024394219" evidence="1">
    <location>
        <begin position="23"/>
        <end position="113"/>
    </location>
</feature>
<dbReference type="SUPFAM" id="SSF51322">
    <property type="entry name" value="Cyanovirin-N"/>
    <property type="match status" value="1"/>
</dbReference>
<keyword evidence="4" id="KW-1185">Reference proteome</keyword>
<name>A0A5N5Q9E7_9AGAM</name>
<dbReference type="Pfam" id="PF08881">
    <property type="entry name" value="CVNH"/>
    <property type="match status" value="1"/>
</dbReference>
<keyword evidence="1" id="KW-0732">Signal</keyword>
<dbReference type="Proteomes" id="UP000383932">
    <property type="component" value="Unassembled WGS sequence"/>
</dbReference>
<gene>
    <name evidence="3" type="ORF">CTheo_8321</name>
</gene>
<comment type="caution">
    <text evidence="3">The sequence shown here is derived from an EMBL/GenBank/DDBJ whole genome shotgun (WGS) entry which is preliminary data.</text>
</comment>
<dbReference type="InterPro" id="IPR036673">
    <property type="entry name" value="Cyanovirin-N_sf"/>
</dbReference>
<dbReference type="Gene3D" id="2.30.60.10">
    <property type="entry name" value="Cyanovirin-N"/>
    <property type="match status" value="1"/>
</dbReference>
<evidence type="ECO:0000313" key="3">
    <source>
        <dbReference type="EMBL" id="KAB5588239.1"/>
    </source>
</evidence>
<dbReference type="EMBL" id="SSOP01000517">
    <property type="protein sequence ID" value="KAB5588239.1"/>
    <property type="molecule type" value="Genomic_DNA"/>
</dbReference>
<dbReference type="InterPro" id="IPR011058">
    <property type="entry name" value="Cyanovirin-N"/>
</dbReference>
<dbReference type="SMART" id="SM01111">
    <property type="entry name" value="CVNH"/>
    <property type="match status" value="1"/>
</dbReference>
<dbReference type="AlphaFoldDB" id="A0A5N5Q9E7"/>
<proteinExistence type="predicted"/>
<feature type="domain" description="Cyanovirin-N" evidence="2">
    <location>
        <begin position="25"/>
        <end position="113"/>
    </location>
</feature>
<dbReference type="OrthoDB" id="2947935at2759"/>
<reference evidence="3 4" key="1">
    <citation type="journal article" date="2019" name="Fungal Biol. Biotechnol.">
        <title>Draft genome sequence of fastidious pathogen Ceratobasidium theobromae, which causes vascular-streak dieback in Theobroma cacao.</title>
        <authorList>
            <person name="Ali S.S."/>
            <person name="Asman A."/>
            <person name="Shao J."/>
            <person name="Firmansyah A.P."/>
            <person name="Susilo A.W."/>
            <person name="Rosmana A."/>
            <person name="McMahon P."/>
            <person name="Junaid M."/>
            <person name="Guest D."/>
            <person name="Kheng T.Y."/>
            <person name="Meinhardt L.W."/>
            <person name="Bailey B.A."/>
        </authorList>
    </citation>
    <scope>NUCLEOTIDE SEQUENCE [LARGE SCALE GENOMIC DNA]</scope>
    <source>
        <strain evidence="3 4">CT2</strain>
    </source>
</reference>
<evidence type="ECO:0000259" key="2">
    <source>
        <dbReference type="SMART" id="SM01111"/>
    </source>
</evidence>
<organism evidence="3 4">
    <name type="scientific">Ceratobasidium theobromae</name>
    <dbReference type="NCBI Taxonomy" id="1582974"/>
    <lineage>
        <taxon>Eukaryota</taxon>
        <taxon>Fungi</taxon>
        <taxon>Dikarya</taxon>
        <taxon>Basidiomycota</taxon>
        <taxon>Agaricomycotina</taxon>
        <taxon>Agaricomycetes</taxon>
        <taxon>Cantharellales</taxon>
        <taxon>Ceratobasidiaceae</taxon>
        <taxon>Ceratobasidium</taxon>
    </lineage>
</organism>
<evidence type="ECO:0000256" key="1">
    <source>
        <dbReference type="SAM" id="SignalP"/>
    </source>
</evidence>
<feature type="signal peptide" evidence="1">
    <location>
        <begin position="1"/>
        <end position="22"/>
    </location>
</feature>